<comment type="catalytic activity">
    <reaction evidence="8">
        <text>P(1),P(4)-bis(5'-adenosyl) tetraphosphate + H2O = 2 ADP + 2 H(+)</text>
        <dbReference type="Rhea" id="RHEA:24252"/>
        <dbReference type="ChEBI" id="CHEBI:15377"/>
        <dbReference type="ChEBI" id="CHEBI:15378"/>
        <dbReference type="ChEBI" id="CHEBI:58141"/>
        <dbReference type="ChEBI" id="CHEBI:456216"/>
        <dbReference type="EC" id="3.6.1.41"/>
    </reaction>
</comment>
<dbReference type="PIRSF" id="PIRSF000903">
    <property type="entry name" value="B5n-ttraPtase_sm"/>
    <property type="match status" value="1"/>
</dbReference>
<comment type="caution">
    <text evidence="10">The sequence shown here is derived from an EMBL/GenBank/DDBJ whole genome shotgun (WGS) entry which is preliminary data.</text>
</comment>
<evidence type="ECO:0000256" key="1">
    <source>
        <dbReference type="ARBA" id="ARBA00003413"/>
    </source>
</evidence>
<dbReference type="SUPFAM" id="SSF56300">
    <property type="entry name" value="Metallo-dependent phosphatases"/>
    <property type="match status" value="1"/>
</dbReference>
<accession>A0A3P2A4C1</accession>
<dbReference type="InterPro" id="IPR004843">
    <property type="entry name" value="Calcineurin-like_PHP"/>
</dbReference>
<keyword evidence="11" id="KW-1185">Reference proteome</keyword>
<evidence type="ECO:0000256" key="2">
    <source>
        <dbReference type="ARBA" id="ARBA00005419"/>
    </source>
</evidence>
<evidence type="ECO:0000256" key="6">
    <source>
        <dbReference type="ARBA" id="ARBA00032248"/>
    </source>
</evidence>
<evidence type="ECO:0000256" key="7">
    <source>
        <dbReference type="ARBA" id="ARBA00033210"/>
    </source>
</evidence>
<keyword evidence="4 10" id="KW-0378">Hydrolase</keyword>
<dbReference type="CDD" id="cd07422">
    <property type="entry name" value="MPP_ApaH"/>
    <property type="match status" value="1"/>
</dbReference>
<dbReference type="Pfam" id="PF00149">
    <property type="entry name" value="Metallophos"/>
    <property type="match status" value="1"/>
</dbReference>
<feature type="domain" description="Calcineurin-like phosphoesterase" evidence="9">
    <location>
        <begin position="5"/>
        <end position="128"/>
    </location>
</feature>
<dbReference type="InterPro" id="IPR004617">
    <property type="entry name" value="ApaH"/>
</dbReference>
<dbReference type="PANTHER" id="PTHR40942:SF4">
    <property type="entry name" value="CYTOCHROME C5"/>
    <property type="match status" value="1"/>
</dbReference>
<reference evidence="10 11" key="1">
    <citation type="submission" date="2018-11" db="EMBL/GenBank/DDBJ databases">
        <title>Genomes From Bacteria Associated with the Canine Oral Cavity: a Test Case for Automated Genome-Based Taxonomic Assignment.</title>
        <authorList>
            <person name="Coil D.A."/>
            <person name="Jospin G."/>
            <person name="Darling A.E."/>
            <person name="Wallis C."/>
            <person name="Davis I.J."/>
            <person name="Harris S."/>
            <person name="Eisen J.A."/>
            <person name="Holcombe L.J."/>
            <person name="O'Flynn C."/>
        </authorList>
    </citation>
    <scope>NUCLEOTIDE SEQUENCE [LARGE SCALE GENOMIC DNA]</scope>
    <source>
        <strain evidence="10 11">COT-280</strain>
    </source>
</reference>
<dbReference type="Gene3D" id="3.60.21.10">
    <property type="match status" value="1"/>
</dbReference>
<dbReference type="NCBIfam" id="TIGR00668">
    <property type="entry name" value="apaH"/>
    <property type="match status" value="1"/>
</dbReference>
<evidence type="ECO:0000313" key="11">
    <source>
        <dbReference type="Proteomes" id="UP000269923"/>
    </source>
</evidence>
<name>A0A3P2A4C1_9NEIS</name>
<organism evidence="10 11">
    <name type="scientific">Conchiformibius steedae</name>
    <dbReference type="NCBI Taxonomy" id="153493"/>
    <lineage>
        <taxon>Bacteria</taxon>
        <taxon>Pseudomonadati</taxon>
        <taxon>Pseudomonadota</taxon>
        <taxon>Betaproteobacteria</taxon>
        <taxon>Neisseriales</taxon>
        <taxon>Neisseriaceae</taxon>
        <taxon>Conchiformibius</taxon>
    </lineage>
</organism>
<comment type="similarity">
    <text evidence="2">Belongs to the Ap4A hydrolase family.</text>
</comment>
<dbReference type="OrthoDB" id="9807890at2"/>
<dbReference type="GO" id="GO:0008803">
    <property type="term" value="F:bis(5'-nucleosyl)-tetraphosphatase (symmetrical) activity"/>
    <property type="evidence" value="ECO:0007669"/>
    <property type="project" value="UniProtKB-EC"/>
</dbReference>
<sequence>MAHYAIGDLQGCYDQLLALLDKIGFNHGSDTLWLTGDLVNRGPKSLECLQFAMRHESSVRTVLGNHDLHLLAIGYGSGKLKKKDTLAPILQHQDFIKMRDWLRAQPLLLQNDSHVMTHAGVLPQWSFDDAAARAAELEAVLQSDDAETFFAQMYGNLPDTWHDGLQGMERIRMICNVFTRMRVLTLDKRLDLDFKSSYADIPANRCAWFDAPRPLHQGRTIVFGHWSALGLHDEQGVLALDTGALWGGRLTAADLSNHQIHSVAGLPDGDWRTHSN</sequence>
<evidence type="ECO:0000256" key="8">
    <source>
        <dbReference type="ARBA" id="ARBA00049417"/>
    </source>
</evidence>
<evidence type="ECO:0000256" key="5">
    <source>
        <dbReference type="ARBA" id="ARBA00031248"/>
    </source>
</evidence>
<evidence type="ECO:0000256" key="4">
    <source>
        <dbReference type="ARBA" id="ARBA00022801"/>
    </source>
</evidence>
<proteinExistence type="inferred from homology"/>
<comment type="function">
    <text evidence="1">Hydrolyzes diadenosine 5',5'''-P1,P4-tetraphosphate to yield ADP.</text>
</comment>
<dbReference type="STRING" id="1121352.GCA_000620925_01539"/>
<dbReference type="Proteomes" id="UP000269923">
    <property type="component" value="Unassembled WGS sequence"/>
</dbReference>
<dbReference type="RefSeq" id="WP_124795328.1">
    <property type="nucleotide sequence ID" value="NZ_RQYC01000011.1"/>
</dbReference>
<dbReference type="NCBIfam" id="NF001204">
    <property type="entry name" value="PRK00166.1"/>
    <property type="match status" value="1"/>
</dbReference>
<dbReference type="EC" id="3.6.1.41" evidence="3"/>
<dbReference type="InterPro" id="IPR029052">
    <property type="entry name" value="Metallo-depent_PP-like"/>
</dbReference>
<evidence type="ECO:0000256" key="3">
    <source>
        <dbReference type="ARBA" id="ARBA00012506"/>
    </source>
</evidence>
<gene>
    <name evidence="10" type="ORF">EII21_07720</name>
</gene>
<protein>
    <recommendedName>
        <fullName evidence="3">bis(5'-nucleosyl)-tetraphosphatase (symmetrical)</fullName>
        <ecNumber evidence="3">3.6.1.41</ecNumber>
    </recommendedName>
    <alternativeName>
        <fullName evidence="6">Ap4A hydrolase</fullName>
    </alternativeName>
    <alternativeName>
        <fullName evidence="5">Diadenosine 5',5'''-P1,P4-tetraphosphate pyrophosphohydrolase</fullName>
    </alternativeName>
    <alternativeName>
        <fullName evidence="7">Diadenosine tetraphosphatase</fullName>
    </alternativeName>
</protein>
<dbReference type="AlphaFoldDB" id="A0A3P2A4C1"/>
<dbReference type="PANTHER" id="PTHR40942">
    <property type="match status" value="1"/>
</dbReference>
<evidence type="ECO:0000313" key="10">
    <source>
        <dbReference type="EMBL" id="RRD89746.1"/>
    </source>
</evidence>
<evidence type="ECO:0000259" key="9">
    <source>
        <dbReference type="Pfam" id="PF00149"/>
    </source>
</evidence>
<dbReference type="EMBL" id="RQYC01000011">
    <property type="protein sequence ID" value="RRD89746.1"/>
    <property type="molecule type" value="Genomic_DNA"/>
</dbReference>